<dbReference type="EMBL" id="MN740394">
    <property type="protein sequence ID" value="QHU04186.1"/>
    <property type="molecule type" value="Genomic_DNA"/>
</dbReference>
<feature type="compositionally biased region" description="Low complexity" evidence="1">
    <location>
        <begin position="94"/>
        <end position="105"/>
    </location>
</feature>
<proteinExistence type="predicted"/>
<feature type="compositionally biased region" description="Polar residues" evidence="1">
    <location>
        <begin position="146"/>
        <end position="166"/>
    </location>
</feature>
<protein>
    <submittedName>
        <fullName evidence="3">Uncharacterized protein</fullName>
    </submittedName>
</protein>
<keyword evidence="2" id="KW-0812">Transmembrane</keyword>
<reference evidence="3" key="1">
    <citation type="journal article" date="2020" name="Nature">
        <title>Giant virus diversity and host interactions through global metagenomics.</title>
        <authorList>
            <person name="Schulz F."/>
            <person name="Roux S."/>
            <person name="Paez-Espino D."/>
            <person name="Jungbluth S."/>
            <person name="Walsh D.A."/>
            <person name="Denef V.J."/>
            <person name="McMahon K.D."/>
            <person name="Konstantinidis K.T."/>
            <person name="Eloe-Fadrosh E.A."/>
            <person name="Kyrpides N.C."/>
            <person name="Woyke T."/>
        </authorList>
    </citation>
    <scope>NUCLEOTIDE SEQUENCE</scope>
    <source>
        <strain evidence="3">GVMAG-M-3300027708-39</strain>
    </source>
</reference>
<feature type="compositionally biased region" description="Low complexity" evidence="1">
    <location>
        <begin position="113"/>
        <end position="138"/>
    </location>
</feature>
<name>A0A6C0JHD2_9ZZZZ</name>
<dbReference type="AlphaFoldDB" id="A0A6C0JHD2"/>
<keyword evidence="2" id="KW-0472">Membrane</keyword>
<keyword evidence="2" id="KW-1133">Transmembrane helix</keyword>
<evidence type="ECO:0000256" key="1">
    <source>
        <dbReference type="SAM" id="MobiDB-lite"/>
    </source>
</evidence>
<accession>A0A6C0JHD2</accession>
<evidence type="ECO:0000313" key="3">
    <source>
        <dbReference type="EMBL" id="QHU04186.1"/>
    </source>
</evidence>
<evidence type="ECO:0000256" key="2">
    <source>
        <dbReference type="SAM" id="Phobius"/>
    </source>
</evidence>
<feature type="compositionally biased region" description="Basic and acidic residues" evidence="1">
    <location>
        <begin position="167"/>
        <end position="181"/>
    </location>
</feature>
<sequence length="281" mass="30816">MKMKYNFSSKMGKFLSNKTLLNIVVAISFLNIISFVMFGETISIIYFILIGLVTSFFSKNMVIVLLIPLILVNLFVSTLNNTFLNNIFNSREGLENNTDSSNDTNNNDKKNNKVSTTVQNKVNSIKQSNSSDSKSTNQGLPITPLDHSTQTTNANVQNDLSENENSTESKTDVDESFEVGRGKKNSKGYNIDYASTVEDAYDELNKILGSDGIKRLTSDTQSLMKQQLQLAESMKGMQPLIAGMAPLMQQAQGLLGSMGDTGNLGNLANIAKKFSATMGKQ</sequence>
<feature type="region of interest" description="Disordered" evidence="1">
    <location>
        <begin position="94"/>
        <end position="185"/>
    </location>
</feature>
<feature type="transmembrane region" description="Helical" evidence="2">
    <location>
        <begin position="44"/>
        <end position="76"/>
    </location>
</feature>
<organism evidence="3">
    <name type="scientific">viral metagenome</name>
    <dbReference type="NCBI Taxonomy" id="1070528"/>
    <lineage>
        <taxon>unclassified sequences</taxon>
        <taxon>metagenomes</taxon>
        <taxon>organismal metagenomes</taxon>
    </lineage>
</organism>
<feature type="transmembrane region" description="Helical" evidence="2">
    <location>
        <begin position="20"/>
        <end position="38"/>
    </location>
</feature>